<dbReference type="KEGG" id="gsn:YC6258_05634"/>
<keyword evidence="1" id="KW-1133">Transmembrane helix</keyword>
<keyword evidence="1" id="KW-0812">Transmembrane</keyword>
<accession>A0A0C5VWH6</accession>
<sequence>MTHTALPGGLFSGLAREPFQAQVVTIISMMMATVFTVRISRR</sequence>
<evidence type="ECO:0000313" key="2">
    <source>
        <dbReference type="EMBL" id="AJQ97663.1"/>
    </source>
</evidence>
<dbReference type="HOGENOM" id="CLU_3252298_0_0_6"/>
<protein>
    <submittedName>
        <fullName evidence="2">Uncharacterized protein</fullName>
    </submittedName>
</protein>
<evidence type="ECO:0000313" key="3">
    <source>
        <dbReference type="Proteomes" id="UP000032266"/>
    </source>
</evidence>
<feature type="transmembrane region" description="Helical" evidence="1">
    <location>
        <begin position="20"/>
        <end position="39"/>
    </location>
</feature>
<dbReference type="AlphaFoldDB" id="A0A0C5VWH6"/>
<dbReference type="EMBL" id="CP007142">
    <property type="protein sequence ID" value="AJQ97663.1"/>
    <property type="molecule type" value="Genomic_DNA"/>
</dbReference>
<keyword evidence="3" id="KW-1185">Reference proteome</keyword>
<proteinExistence type="predicted"/>
<gene>
    <name evidence="2" type="ORF">YC6258_05634</name>
</gene>
<organism evidence="2 3">
    <name type="scientific">Gynuella sunshinyii YC6258</name>
    <dbReference type="NCBI Taxonomy" id="1445510"/>
    <lineage>
        <taxon>Bacteria</taxon>
        <taxon>Pseudomonadati</taxon>
        <taxon>Pseudomonadota</taxon>
        <taxon>Gammaproteobacteria</taxon>
        <taxon>Oceanospirillales</taxon>
        <taxon>Saccharospirillaceae</taxon>
        <taxon>Gynuella</taxon>
    </lineage>
</organism>
<keyword evidence="1" id="KW-0472">Membrane</keyword>
<name>A0A0C5VWH6_9GAMM</name>
<reference evidence="2 3" key="1">
    <citation type="submission" date="2014-01" db="EMBL/GenBank/DDBJ databases">
        <title>Full genme sequencing of cellulolytic bacterium Gynuella sunshinyii YC6258T gen. nov., sp. nov.</title>
        <authorList>
            <person name="Khan H."/>
            <person name="Chung E.J."/>
            <person name="Chung Y.R."/>
        </authorList>
    </citation>
    <scope>NUCLEOTIDE SEQUENCE [LARGE SCALE GENOMIC DNA]</scope>
    <source>
        <strain evidence="2 3">YC6258</strain>
    </source>
</reference>
<dbReference type="Proteomes" id="UP000032266">
    <property type="component" value="Chromosome"/>
</dbReference>
<evidence type="ECO:0000256" key="1">
    <source>
        <dbReference type="SAM" id="Phobius"/>
    </source>
</evidence>